<dbReference type="Proteomes" id="UP000024635">
    <property type="component" value="Unassembled WGS sequence"/>
</dbReference>
<feature type="region of interest" description="Disordered" evidence="1">
    <location>
        <begin position="83"/>
        <end position="105"/>
    </location>
</feature>
<accession>A0A016U2F2</accession>
<organism evidence="3 4">
    <name type="scientific">Ancylostoma ceylanicum</name>
    <dbReference type="NCBI Taxonomy" id="53326"/>
    <lineage>
        <taxon>Eukaryota</taxon>
        <taxon>Metazoa</taxon>
        <taxon>Ecdysozoa</taxon>
        <taxon>Nematoda</taxon>
        <taxon>Chromadorea</taxon>
        <taxon>Rhabditida</taxon>
        <taxon>Rhabditina</taxon>
        <taxon>Rhabditomorpha</taxon>
        <taxon>Strongyloidea</taxon>
        <taxon>Ancylostomatidae</taxon>
        <taxon>Ancylostomatinae</taxon>
        <taxon>Ancylostoma</taxon>
    </lineage>
</organism>
<gene>
    <name evidence="3" type="primary">Acey_s0064.g3529</name>
    <name evidence="3" type="ORF">Y032_0064g3529</name>
</gene>
<dbReference type="InterPro" id="IPR007513">
    <property type="entry name" value="SERF-like_N"/>
</dbReference>
<evidence type="ECO:0000259" key="2">
    <source>
        <dbReference type="Pfam" id="PF04419"/>
    </source>
</evidence>
<dbReference type="EMBL" id="JARK01001400">
    <property type="protein sequence ID" value="EYC08788.1"/>
    <property type="molecule type" value="Genomic_DNA"/>
</dbReference>
<dbReference type="InterPro" id="IPR026939">
    <property type="entry name" value="ZNF706/At2g23090_sf"/>
</dbReference>
<feature type="domain" description="Small EDRK-rich factor-like N-terminal" evidence="2">
    <location>
        <begin position="83"/>
        <end position="119"/>
    </location>
</feature>
<keyword evidence="4" id="KW-1185">Reference proteome</keyword>
<protein>
    <recommendedName>
        <fullName evidence="2">Small EDRK-rich factor-like N-terminal domain-containing protein</fullName>
    </recommendedName>
</protein>
<evidence type="ECO:0000313" key="4">
    <source>
        <dbReference type="Proteomes" id="UP000024635"/>
    </source>
</evidence>
<dbReference type="Gene3D" id="4.10.1050.10">
    <property type="entry name" value="At2g23090-like"/>
    <property type="match status" value="1"/>
</dbReference>
<evidence type="ECO:0000256" key="1">
    <source>
        <dbReference type="SAM" id="MobiDB-lite"/>
    </source>
</evidence>
<comment type="caution">
    <text evidence="3">The sequence shown here is derived from an EMBL/GenBank/DDBJ whole genome shotgun (WGS) entry which is preliminary data.</text>
</comment>
<dbReference type="SUPFAM" id="SSF118359">
    <property type="entry name" value="Expressed protein At2g23090/F21P24.15"/>
    <property type="match status" value="1"/>
</dbReference>
<sequence>MEQPFWDVVITLNIAANASLQNDQRHCDLVDECVEVVTELTRRLGSDLLDLADVADVGTIWTVIKLEHIFNEDGSTRYTREEMARGHQKIQSQQKAQKRAEAAKKSQGCDQKGAAQKALHHKCTVCMLVPVTAESRWEVDERCGDSMLKVRSSSRSRHDSTAATLRNRTRKDVYLFDKD</sequence>
<name>A0A016U2F2_9BILA</name>
<dbReference type="AlphaFoldDB" id="A0A016U2F2"/>
<feature type="compositionally biased region" description="Basic and acidic residues" evidence="1">
    <location>
        <begin position="170"/>
        <end position="179"/>
    </location>
</feature>
<reference evidence="4" key="1">
    <citation type="journal article" date="2015" name="Nat. Genet.">
        <title>The genome and transcriptome of the zoonotic hookworm Ancylostoma ceylanicum identify infection-specific gene families.</title>
        <authorList>
            <person name="Schwarz E.M."/>
            <person name="Hu Y."/>
            <person name="Antoshechkin I."/>
            <person name="Miller M.M."/>
            <person name="Sternberg P.W."/>
            <person name="Aroian R.V."/>
        </authorList>
    </citation>
    <scope>NUCLEOTIDE SEQUENCE</scope>
    <source>
        <strain evidence="4">HY135</strain>
    </source>
</reference>
<feature type="region of interest" description="Disordered" evidence="1">
    <location>
        <begin position="148"/>
        <end position="179"/>
    </location>
</feature>
<dbReference type="Pfam" id="PF04419">
    <property type="entry name" value="SERF-like_N"/>
    <property type="match status" value="1"/>
</dbReference>
<evidence type="ECO:0000313" key="3">
    <source>
        <dbReference type="EMBL" id="EYC08788.1"/>
    </source>
</evidence>
<proteinExistence type="predicted"/>